<feature type="signal peptide" evidence="6">
    <location>
        <begin position="1"/>
        <end position="19"/>
    </location>
</feature>
<feature type="domain" description="Phosphotyrosine protein phosphatase I" evidence="7">
    <location>
        <begin position="6"/>
        <end position="92"/>
    </location>
</feature>
<dbReference type="Proteomes" id="UP000694407">
    <property type="component" value="Unplaced"/>
</dbReference>
<dbReference type="AlphaFoldDB" id="A0A8C5ZVY0"/>
<evidence type="ECO:0000256" key="2">
    <source>
        <dbReference type="ARBA" id="ARBA00012646"/>
    </source>
</evidence>
<keyword evidence="9" id="KW-1185">Reference proteome</keyword>
<evidence type="ECO:0000256" key="6">
    <source>
        <dbReference type="SAM" id="SignalP"/>
    </source>
</evidence>
<dbReference type="PRINTS" id="PR00719">
    <property type="entry name" value="LMWPTPASE"/>
</dbReference>
<dbReference type="EC" id="3.1.3.2" evidence="2"/>
<feature type="active site" description="Nucleophile" evidence="5">
    <location>
        <position position="9"/>
    </location>
</feature>
<dbReference type="Gene3D" id="3.40.50.2300">
    <property type="match status" value="1"/>
</dbReference>
<evidence type="ECO:0000259" key="7">
    <source>
        <dbReference type="Pfam" id="PF01451"/>
    </source>
</evidence>
<proteinExistence type="inferred from homology"/>
<reference evidence="8" key="1">
    <citation type="submission" date="2025-08" db="UniProtKB">
        <authorList>
            <consortium name="Ensembl"/>
        </authorList>
    </citation>
    <scope>IDENTIFICATION</scope>
</reference>
<evidence type="ECO:0000256" key="1">
    <source>
        <dbReference type="ARBA" id="ARBA00011063"/>
    </source>
</evidence>
<evidence type="ECO:0000313" key="9">
    <source>
        <dbReference type="Proteomes" id="UP000694407"/>
    </source>
</evidence>
<dbReference type="PANTHER" id="PTHR11717:SF35">
    <property type="entry name" value="LOW MOLECULAR WEIGHT PHOSPHOTYROSINE PROTEIN PHOSPHATASE"/>
    <property type="match status" value="1"/>
</dbReference>
<evidence type="ECO:0000313" key="8">
    <source>
        <dbReference type="Ensembl" id="ENSMMMP00000019270.1"/>
    </source>
</evidence>
<keyword evidence="4" id="KW-0904">Protein phosphatase</keyword>
<keyword evidence="3" id="KW-0378">Hydrolase</keyword>
<dbReference type="InterPro" id="IPR036196">
    <property type="entry name" value="Ptyr_pPase_sf"/>
</dbReference>
<keyword evidence="6" id="KW-0732">Signal</keyword>
<reference evidence="8" key="2">
    <citation type="submission" date="2025-09" db="UniProtKB">
        <authorList>
            <consortium name="Ensembl"/>
        </authorList>
    </citation>
    <scope>IDENTIFICATION</scope>
</reference>
<evidence type="ECO:0000256" key="4">
    <source>
        <dbReference type="ARBA" id="ARBA00022912"/>
    </source>
</evidence>
<dbReference type="GO" id="GO:0004725">
    <property type="term" value="F:protein tyrosine phosphatase activity"/>
    <property type="evidence" value="ECO:0007669"/>
    <property type="project" value="InterPro"/>
</dbReference>
<dbReference type="InterPro" id="IPR023485">
    <property type="entry name" value="Ptyr_pPase"/>
</dbReference>
<sequence>LAEGCLFLCLSDICQSLLAEAVSRNLATDQHVSDNWAIDCTTALDWNIGLAWGLRAVSNLRNHGINTAIREDRFTKDLTTFDYGLCMEEGNLRF</sequence>
<dbReference type="InterPro" id="IPR050438">
    <property type="entry name" value="LMW_PTPase"/>
</dbReference>
<protein>
    <recommendedName>
        <fullName evidence="2">acid phosphatase</fullName>
        <ecNumber evidence="2">3.1.3.2</ecNumber>
    </recommendedName>
</protein>
<name>A0A8C5ZVY0_MARMA</name>
<dbReference type="GeneTree" id="ENSGT00940000162690"/>
<dbReference type="SUPFAM" id="SSF52788">
    <property type="entry name" value="Phosphotyrosine protein phosphatases I"/>
    <property type="match status" value="1"/>
</dbReference>
<dbReference type="Ensembl" id="ENSMMMT00000021892.1">
    <property type="protein sequence ID" value="ENSMMMP00000019270.1"/>
    <property type="gene ID" value="ENSMMMG00000017039.1"/>
</dbReference>
<dbReference type="InterPro" id="IPR017867">
    <property type="entry name" value="Tyr_phospatase_low_mol_wt"/>
</dbReference>
<dbReference type="GO" id="GO:0003993">
    <property type="term" value="F:acid phosphatase activity"/>
    <property type="evidence" value="ECO:0007669"/>
    <property type="project" value="UniProtKB-EC"/>
</dbReference>
<evidence type="ECO:0000256" key="3">
    <source>
        <dbReference type="ARBA" id="ARBA00022801"/>
    </source>
</evidence>
<feature type="chain" id="PRO_5034205521" description="acid phosphatase" evidence="6">
    <location>
        <begin position="20"/>
        <end position="94"/>
    </location>
</feature>
<comment type="similarity">
    <text evidence="1">Belongs to the low molecular weight phosphotyrosine protein phosphatase family.</text>
</comment>
<dbReference type="PANTHER" id="PTHR11717">
    <property type="entry name" value="LOW MOLECULAR WEIGHT PROTEIN TYROSINE PHOSPHATASE"/>
    <property type="match status" value="1"/>
</dbReference>
<accession>A0A8C5ZVY0</accession>
<dbReference type="Pfam" id="PF01451">
    <property type="entry name" value="LMWPc"/>
    <property type="match status" value="1"/>
</dbReference>
<organism evidence="8 9">
    <name type="scientific">Marmota marmota marmota</name>
    <name type="common">Alpine marmot</name>
    <dbReference type="NCBI Taxonomy" id="9994"/>
    <lineage>
        <taxon>Eukaryota</taxon>
        <taxon>Metazoa</taxon>
        <taxon>Chordata</taxon>
        <taxon>Craniata</taxon>
        <taxon>Vertebrata</taxon>
        <taxon>Euteleostomi</taxon>
        <taxon>Mammalia</taxon>
        <taxon>Eutheria</taxon>
        <taxon>Euarchontoglires</taxon>
        <taxon>Glires</taxon>
        <taxon>Rodentia</taxon>
        <taxon>Sciuromorpha</taxon>
        <taxon>Sciuridae</taxon>
        <taxon>Xerinae</taxon>
        <taxon>Marmotini</taxon>
        <taxon>Marmota</taxon>
    </lineage>
</organism>
<evidence type="ECO:0000256" key="5">
    <source>
        <dbReference type="PIRSR" id="PIRSR617867-1"/>
    </source>
</evidence>